<evidence type="ECO:0000256" key="2">
    <source>
        <dbReference type="SAM" id="SignalP"/>
    </source>
</evidence>
<accession>A0A059A2N0</accession>
<keyword evidence="1" id="KW-0472">Membrane</keyword>
<protein>
    <submittedName>
        <fullName evidence="3">Uncharacterized protein</fullName>
    </submittedName>
</protein>
<feature type="transmembrane region" description="Helical" evidence="1">
    <location>
        <begin position="72"/>
        <end position="99"/>
    </location>
</feature>
<dbReference type="InParanoid" id="A0A059A2N0"/>
<keyword evidence="1" id="KW-1133">Transmembrane helix</keyword>
<feature type="signal peptide" evidence="2">
    <location>
        <begin position="1"/>
        <end position="16"/>
    </location>
</feature>
<sequence length="102" mass="10750">MLVLCMFMFTCSCCLPAATHSPLLISPSRGYKFTVRSKMSGFGMKVAAFVVLLSMSGAAAQDSEITPLPAMLTGASFALLVPCVLVCCTALLILVHGVFQLT</sequence>
<organism evidence="3">
    <name type="scientific">Eucalyptus grandis</name>
    <name type="common">Flooded gum</name>
    <dbReference type="NCBI Taxonomy" id="71139"/>
    <lineage>
        <taxon>Eukaryota</taxon>
        <taxon>Viridiplantae</taxon>
        <taxon>Streptophyta</taxon>
        <taxon>Embryophyta</taxon>
        <taxon>Tracheophyta</taxon>
        <taxon>Spermatophyta</taxon>
        <taxon>Magnoliopsida</taxon>
        <taxon>eudicotyledons</taxon>
        <taxon>Gunneridae</taxon>
        <taxon>Pentapetalae</taxon>
        <taxon>rosids</taxon>
        <taxon>malvids</taxon>
        <taxon>Myrtales</taxon>
        <taxon>Myrtaceae</taxon>
        <taxon>Myrtoideae</taxon>
        <taxon>Eucalypteae</taxon>
        <taxon>Eucalyptus</taxon>
    </lineage>
</organism>
<dbReference type="EMBL" id="KK198763">
    <property type="protein sequence ID" value="KCW48063.1"/>
    <property type="molecule type" value="Genomic_DNA"/>
</dbReference>
<dbReference type="Gramene" id="KCW48063">
    <property type="protein sequence ID" value="KCW48063"/>
    <property type="gene ID" value="EUGRSUZ_K01812"/>
</dbReference>
<proteinExistence type="predicted"/>
<feature type="chain" id="PRO_5001566978" evidence="2">
    <location>
        <begin position="17"/>
        <end position="102"/>
    </location>
</feature>
<gene>
    <name evidence="3" type="ORF">EUGRSUZ_K01812</name>
</gene>
<reference evidence="3" key="1">
    <citation type="submission" date="2013-07" db="EMBL/GenBank/DDBJ databases">
        <title>The genome of Eucalyptus grandis.</title>
        <authorList>
            <person name="Schmutz J."/>
            <person name="Hayes R."/>
            <person name="Myburg A."/>
            <person name="Tuskan G."/>
            <person name="Grattapaglia D."/>
            <person name="Rokhsar D.S."/>
        </authorList>
    </citation>
    <scope>NUCLEOTIDE SEQUENCE</scope>
    <source>
        <tissue evidence="3">Leaf extractions</tissue>
    </source>
</reference>
<evidence type="ECO:0000313" key="3">
    <source>
        <dbReference type="EMBL" id="KCW48063.1"/>
    </source>
</evidence>
<name>A0A059A2N0_EUCGR</name>
<keyword evidence="1" id="KW-0812">Transmembrane</keyword>
<evidence type="ECO:0000256" key="1">
    <source>
        <dbReference type="SAM" id="Phobius"/>
    </source>
</evidence>
<feature type="transmembrane region" description="Helical" evidence="1">
    <location>
        <begin position="42"/>
        <end position="60"/>
    </location>
</feature>
<dbReference type="AlphaFoldDB" id="A0A059A2N0"/>
<keyword evidence="2" id="KW-0732">Signal</keyword>